<evidence type="ECO:0000313" key="2">
    <source>
        <dbReference type="Proteomes" id="UP000177141"/>
    </source>
</evidence>
<reference evidence="1 2" key="1">
    <citation type="journal article" date="2016" name="Nat. Commun.">
        <title>Thousands of microbial genomes shed light on interconnected biogeochemical processes in an aquifer system.</title>
        <authorList>
            <person name="Anantharaman K."/>
            <person name="Brown C.T."/>
            <person name="Hug L.A."/>
            <person name="Sharon I."/>
            <person name="Castelle C.J."/>
            <person name="Probst A.J."/>
            <person name="Thomas B.C."/>
            <person name="Singh A."/>
            <person name="Wilkins M.J."/>
            <person name="Karaoz U."/>
            <person name="Brodie E.L."/>
            <person name="Williams K.H."/>
            <person name="Hubbard S.S."/>
            <person name="Banfield J.F."/>
        </authorList>
    </citation>
    <scope>NUCLEOTIDE SEQUENCE [LARGE SCALE GENOMIC DNA]</scope>
</reference>
<dbReference type="AlphaFoldDB" id="A0A1F7ITW8"/>
<comment type="caution">
    <text evidence="1">The sequence shown here is derived from an EMBL/GenBank/DDBJ whole genome shotgun (WGS) entry which is preliminary data.</text>
</comment>
<proteinExistence type="predicted"/>
<dbReference type="STRING" id="1802061.A3A93_06150"/>
<accession>A0A1F7ITW8</accession>
<evidence type="ECO:0000313" key="1">
    <source>
        <dbReference type="EMBL" id="OGK46813.1"/>
    </source>
</evidence>
<name>A0A1F7ITW8_9BACT</name>
<organism evidence="1 2">
    <name type="scientific">Candidatus Roizmanbacteria bacterium RIFCSPLOWO2_01_FULL_38_12</name>
    <dbReference type="NCBI Taxonomy" id="1802061"/>
    <lineage>
        <taxon>Bacteria</taxon>
        <taxon>Candidatus Roizmaniibacteriota</taxon>
    </lineage>
</organism>
<gene>
    <name evidence="1" type="ORF">A3A93_06150</name>
</gene>
<protein>
    <submittedName>
        <fullName evidence="1">Uncharacterized protein</fullName>
    </submittedName>
</protein>
<dbReference type="EMBL" id="MGAL01000039">
    <property type="protein sequence ID" value="OGK46813.1"/>
    <property type="molecule type" value="Genomic_DNA"/>
</dbReference>
<sequence length="113" mass="13298">MIKSISKNDIKEIVDAAINRNNKVLINELKKELSRELLDIRNNISRNYLSIKILENKFVKLNDDIYLLKDEIIGEVKHMQDEFSILTGYRDMIEDHDVRIVKLENNVLKNKTS</sequence>
<dbReference type="Proteomes" id="UP000177141">
    <property type="component" value="Unassembled WGS sequence"/>
</dbReference>